<sequence length="577" mass="64142">MDVLGKKLKGVIVERSRGFTSCIRFGSSSLCWLLKGVEASCRVVDSDAKRHCLVFPEGKGFLGGWALLAEKLRSLGISTRDEPKEVFASSKTESRDGDSKGKKENSYIDAVKTRGVSRVRRWDPKVGCSQSCEQLKEVWMRVMGLPLHLWSQEVFKKIRDCCGGFVAVDGSTDAFKELQWARLLVKSKGIEWPSSLQVVLPRVAEVLLAIRNGSGKEKEVREEEEGASCASYVVEQMQSIGQPTKVVMLPKGGEKCCITDMEAHFSDLMSTRGVEADTSKRRPTFNHVRDKFPEKDHGPSHLGPLPNTHTRTDLKSCMEMTRPTLNSPKGPVVVGQPTFEDSFMARARRGCREVGSSSPTPNTKELTYEALIEEESRYTGSHSQSFFLLGKRDFSSSSSLFGRDGIFVATDGGCGRGYISEIIGGTELGPLRMIMADGRETKVSGLSGLANGTVEKGTEDVLERVPQKIMEEGYEVDMRRFLDVIEDLQLKDLPLIGGSFTWSGAVNNQSFSRLDRFLVNEEWDCRFNGSRQCVLPRPVSDHFPILFEGGGLRRGPSIFKFENMWLKVEGFKDLLKA</sequence>
<evidence type="ECO:0000313" key="2">
    <source>
        <dbReference type="EMBL" id="CAN73829.1"/>
    </source>
</evidence>
<dbReference type="PANTHER" id="PTHR33710:SF71">
    <property type="entry name" value="ENDONUCLEASE_EXONUCLEASE_PHOSPHATASE DOMAIN-CONTAINING PROTEIN"/>
    <property type="match status" value="1"/>
</dbReference>
<gene>
    <name evidence="2" type="ORF">VITISV_043066</name>
</gene>
<dbReference type="Gene3D" id="3.60.10.10">
    <property type="entry name" value="Endonuclease/exonuclease/phosphatase"/>
    <property type="match status" value="1"/>
</dbReference>
<dbReference type="EMBL" id="AM437064">
    <property type="protein sequence ID" value="CAN73829.1"/>
    <property type="molecule type" value="Genomic_DNA"/>
</dbReference>
<dbReference type="InterPro" id="IPR036691">
    <property type="entry name" value="Endo/exonu/phosph_ase_sf"/>
</dbReference>
<feature type="region of interest" description="Disordered" evidence="1">
    <location>
        <begin position="288"/>
        <end position="308"/>
    </location>
</feature>
<accession>A5AVH8</accession>
<proteinExistence type="predicted"/>
<name>A5AVH8_VITVI</name>
<protein>
    <submittedName>
        <fullName evidence="2">Uncharacterized protein</fullName>
    </submittedName>
</protein>
<dbReference type="PANTHER" id="PTHR33710">
    <property type="entry name" value="BNAC02G09200D PROTEIN"/>
    <property type="match status" value="1"/>
</dbReference>
<dbReference type="SUPFAM" id="SSF56219">
    <property type="entry name" value="DNase I-like"/>
    <property type="match status" value="1"/>
</dbReference>
<evidence type="ECO:0000256" key="1">
    <source>
        <dbReference type="SAM" id="MobiDB-lite"/>
    </source>
</evidence>
<dbReference type="AlphaFoldDB" id="A5AVH8"/>
<organism evidence="2">
    <name type="scientific">Vitis vinifera</name>
    <name type="common">Grape</name>
    <dbReference type="NCBI Taxonomy" id="29760"/>
    <lineage>
        <taxon>Eukaryota</taxon>
        <taxon>Viridiplantae</taxon>
        <taxon>Streptophyta</taxon>
        <taxon>Embryophyta</taxon>
        <taxon>Tracheophyta</taxon>
        <taxon>Spermatophyta</taxon>
        <taxon>Magnoliopsida</taxon>
        <taxon>eudicotyledons</taxon>
        <taxon>Gunneridae</taxon>
        <taxon>Pentapetalae</taxon>
        <taxon>rosids</taxon>
        <taxon>Vitales</taxon>
        <taxon>Vitaceae</taxon>
        <taxon>Viteae</taxon>
        <taxon>Vitis</taxon>
    </lineage>
</organism>
<reference evidence="2" key="1">
    <citation type="journal article" date="2007" name="PLoS ONE">
        <title>The first genome sequence of an elite grapevine cultivar (Pinot noir Vitis vinifera L.): coping with a highly heterozygous genome.</title>
        <authorList>
            <person name="Velasco R."/>
            <person name="Zharkikh A."/>
            <person name="Troggio M."/>
            <person name="Cartwright D.A."/>
            <person name="Cestaro A."/>
            <person name="Pruss D."/>
            <person name="Pindo M."/>
            <person name="FitzGerald L.M."/>
            <person name="Vezzulli S."/>
            <person name="Reid J."/>
            <person name="Malacarne G."/>
            <person name="Iliev D."/>
            <person name="Coppola G."/>
            <person name="Wardell B."/>
            <person name="Micheletti D."/>
            <person name="Macalma T."/>
            <person name="Facci M."/>
            <person name="Mitchell J.T."/>
            <person name="Perazzolli M."/>
            <person name="Eldredge G."/>
            <person name="Gatto P."/>
            <person name="Oyzerski R."/>
            <person name="Moretto M."/>
            <person name="Gutin N."/>
            <person name="Stefanini M."/>
            <person name="Chen Y."/>
            <person name="Segala C."/>
            <person name="Davenport C."/>
            <person name="Dematte L."/>
            <person name="Mraz A."/>
            <person name="Battilana J."/>
            <person name="Stormo K."/>
            <person name="Costa F."/>
            <person name="Tao Q."/>
            <person name="Si-Ammour A."/>
            <person name="Harkins T."/>
            <person name="Lackey A."/>
            <person name="Perbost C."/>
            <person name="Taillon B."/>
            <person name="Stella A."/>
            <person name="Solovyev V."/>
            <person name="Fawcett J.A."/>
            <person name="Sterck L."/>
            <person name="Vandepoele K."/>
            <person name="Grando S.M."/>
            <person name="Toppo S."/>
            <person name="Moser C."/>
            <person name="Lanchbury J."/>
            <person name="Bogden R."/>
            <person name="Skolnick M."/>
            <person name="Sgaramella V."/>
            <person name="Bhatnagar S.K."/>
            <person name="Fontana P."/>
            <person name="Gutin A."/>
            <person name="Van de Peer Y."/>
            <person name="Salamini F."/>
            <person name="Viola R."/>
        </authorList>
    </citation>
    <scope>NUCLEOTIDE SEQUENCE</scope>
</reference>
<feature type="compositionally biased region" description="Basic and acidic residues" evidence="1">
    <location>
        <begin position="288"/>
        <end position="299"/>
    </location>
</feature>